<gene>
    <name evidence="5" type="primary">astA</name>
    <name evidence="5" type="ORF">ACFO3I_11460</name>
</gene>
<dbReference type="EC" id="2.3.1.109" evidence="4"/>
<dbReference type="Gene3D" id="2.40.40.20">
    <property type="match status" value="1"/>
</dbReference>
<evidence type="ECO:0000256" key="1">
    <source>
        <dbReference type="ARBA" id="ARBA00022503"/>
    </source>
</evidence>
<evidence type="ECO:0000313" key="6">
    <source>
        <dbReference type="Proteomes" id="UP001595962"/>
    </source>
</evidence>
<dbReference type="Proteomes" id="UP001595962">
    <property type="component" value="Unassembled WGS sequence"/>
</dbReference>
<keyword evidence="2 5" id="KW-0808">Transferase</keyword>
<sequence length="338" mass="37991">MLLIRPIRAEDYPELYQIAVESGHGFTSLPVNEELLQRKINRSENSFAKTIQSPGDEGYLFVLQDAETGRVLGTSAIEAAVGLDDAFYHYHLGKVVHSSRALGVYKAVDILTLCNDYTGVSELCTLFVREDSRKNNAGKLLSKIRFLFMAEFRQRFAERVIAEMRGVSDDAGNSPFWQWLQDSFFSVDFPTADYLTGIGQKVFIAELMPKYPIYVSLLSKEAQAVIGKVHDKTRPALAMLQSEGFSNTGYVDIFDAGPTVEAKVEHIRSVRNSRRVQVQIGEVQGGQPWMISNTQLQDFRATWLYLQLREDDTVVTLPAAAAELLQVQNGDWVRLARI</sequence>
<keyword evidence="6" id="KW-1185">Reference proteome</keyword>
<dbReference type="RefSeq" id="WP_377334124.1">
    <property type="nucleotide sequence ID" value="NZ_JBHSGB010000010.1"/>
</dbReference>
<keyword evidence="1" id="KW-0056">Arginine metabolism</keyword>
<evidence type="ECO:0000256" key="3">
    <source>
        <dbReference type="ARBA" id="ARBA00023315"/>
    </source>
</evidence>
<dbReference type="InterPro" id="IPR016181">
    <property type="entry name" value="Acyl_CoA_acyltransferase"/>
</dbReference>
<organism evidence="5 6">
    <name type="scientific">Rheinheimera marina</name>
    <dbReference type="NCBI Taxonomy" id="1774958"/>
    <lineage>
        <taxon>Bacteria</taxon>
        <taxon>Pseudomonadati</taxon>
        <taxon>Pseudomonadota</taxon>
        <taxon>Gammaproteobacteria</taxon>
        <taxon>Chromatiales</taxon>
        <taxon>Chromatiaceae</taxon>
        <taxon>Rheinheimera</taxon>
    </lineage>
</organism>
<dbReference type="InterPro" id="IPR007041">
    <property type="entry name" value="Arg_succinylTrfase_AstA/AruG"/>
</dbReference>
<dbReference type="InterPro" id="IPR017650">
    <property type="entry name" value="Arginine_N-succinylTrfase"/>
</dbReference>
<dbReference type="PANTHER" id="PTHR30420:SF1">
    <property type="entry name" value="ARGININE N-SUCCINYLTRANSFERASE"/>
    <property type="match status" value="1"/>
</dbReference>
<dbReference type="NCBIfam" id="TIGR03244">
    <property type="entry name" value="arg_catab_AstA"/>
    <property type="match status" value="1"/>
</dbReference>
<proteinExistence type="predicted"/>
<dbReference type="EMBL" id="JBHSGB010000010">
    <property type="protein sequence ID" value="MFC4655632.1"/>
    <property type="molecule type" value="Genomic_DNA"/>
</dbReference>
<dbReference type="NCBIfam" id="TIGR03243">
    <property type="entry name" value="arg_catab_AOST"/>
    <property type="match status" value="1"/>
</dbReference>
<dbReference type="PANTHER" id="PTHR30420">
    <property type="entry name" value="N-SUCCINYLARGININE DIHYDROLASE"/>
    <property type="match status" value="1"/>
</dbReference>
<dbReference type="Gene3D" id="3.40.630.30">
    <property type="match status" value="1"/>
</dbReference>
<evidence type="ECO:0000313" key="5">
    <source>
        <dbReference type="EMBL" id="MFC4655632.1"/>
    </source>
</evidence>
<evidence type="ECO:0000256" key="4">
    <source>
        <dbReference type="NCBIfam" id="TIGR03244"/>
    </source>
</evidence>
<name>A0ABV9JMZ3_9GAMM</name>
<accession>A0ABV9JMZ3</accession>
<comment type="caution">
    <text evidence="5">The sequence shown here is derived from an EMBL/GenBank/DDBJ whole genome shotgun (WGS) entry which is preliminary data.</text>
</comment>
<evidence type="ECO:0000256" key="2">
    <source>
        <dbReference type="ARBA" id="ARBA00022679"/>
    </source>
</evidence>
<keyword evidence="3 5" id="KW-0012">Acyltransferase</keyword>
<reference evidence="6" key="1">
    <citation type="journal article" date="2019" name="Int. J. Syst. Evol. Microbiol.">
        <title>The Global Catalogue of Microorganisms (GCM) 10K type strain sequencing project: providing services to taxonomists for standard genome sequencing and annotation.</title>
        <authorList>
            <consortium name="The Broad Institute Genomics Platform"/>
            <consortium name="The Broad Institute Genome Sequencing Center for Infectious Disease"/>
            <person name="Wu L."/>
            <person name="Ma J."/>
        </authorList>
    </citation>
    <scope>NUCLEOTIDE SEQUENCE [LARGE SCALE GENOMIC DNA]</scope>
    <source>
        <strain evidence="6">DT28</strain>
    </source>
</reference>
<dbReference type="SUPFAM" id="SSF55729">
    <property type="entry name" value="Acyl-CoA N-acyltransferases (Nat)"/>
    <property type="match status" value="1"/>
</dbReference>
<dbReference type="Pfam" id="PF04958">
    <property type="entry name" value="AstA"/>
    <property type="match status" value="1"/>
</dbReference>
<protein>
    <recommendedName>
        <fullName evidence="4">Arginine N-succinyltransferase</fullName>
        <ecNumber evidence="4">2.3.1.109</ecNumber>
    </recommendedName>
</protein>
<dbReference type="GO" id="GO:0008791">
    <property type="term" value="F:arginine N-succinyltransferase activity"/>
    <property type="evidence" value="ECO:0007669"/>
    <property type="project" value="UniProtKB-EC"/>
</dbReference>